<proteinExistence type="predicted"/>
<comment type="caution">
    <text evidence="2">The sequence shown here is derived from an EMBL/GenBank/DDBJ whole genome shotgun (WGS) entry which is preliminary data.</text>
</comment>
<gene>
    <name evidence="2" type="ORF">GT635_02445</name>
</gene>
<accession>A0A6L8RHS0</accession>
<sequence length="271" mass="30343">MKRNITKKMPMMGLLVLLICSLGFISACSQNDANAAKSKYVDDKAMNVIAAGFERRSDVIESNANDDDPHSTENIQEAIEAEIKNDKELKNARFKDSKMQQDVITYLNLLDDQLKVTEDYSQSSADYYEEWNKVYDKRSAQLKKLVDNYGLEVGEKYKDDFNDLIKNGKSVAEKTRYEDAINSLIQGANFEKSDDGYGLYTYTAVVENTSGISFSNVSLTLALYDADDIKAEETYADTSSWAPGEKVKFEAMSDVDAARVVASVSSYDVNK</sequence>
<keyword evidence="1" id="KW-0732">Signal</keyword>
<feature type="chain" id="PRO_5039100077" description="DUF5105 domain-containing protein" evidence="1">
    <location>
        <begin position="30"/>
        <end position="271"/>
    </location>
</feature>
<dbReference type="EMBL" id="WWTB01000004">
    <property type="protein sequence ID" value="MZJ85328.1"/>
    <property type="molecule type" value="Genomic_DNA"/>
</dbReference>
<dbReference type="InterPro" id="IPR047676">
    <property type="entry name" value="FxLYD_dom"/>
</dbReference>
<feature type="signal peptide" evidence="1">
    <location>
        <begin position="1"/>
        <end position="29"/>
    </location>
</feature>
<protein>
    <recommendedName>
        <fullName evidence="4">DUF5105 domain-containing protein</fullName>
    </recommendedName>
</protein>
<evidence type="ECO:0000313" key="2">
    <source>
        <dbReference type="EMBL" id="MZJ85328.1"/>
    </source>
</evidence>
<name>A0A6L8RHS0_9ACTN</name>
<evidence type="ECO:0000313" key="3">
    <source>
        <dbReference type="Proteomes" id="UP000481598"/>
    </source>
</evidence>
<dbReference type="Proteomes" id="UP000481598">
    <property type="component" value="Unassembled WGS sequence"/>
</dbReference>
<dbReference type="AlphaFoldDB" id="A0A6L8RHS0"/>
<evidence type="ECO:0000256" key="1">
    <source>
        <dbReference type="SAM" id="SignalP"/>
    </source>
</evidence>
<dbReference type="PROSITE" id="PS51257">
    <property type="entry name" value="PROKAR_LIPOPROTEIN"/>
    <property type="match status" value="1"/>
</dbReference>
<organism evidence="2 3">
    <name type="scientific">Collinsella aerofaciens</name>
    <dbReference type="NCBI Taxonomy" id="74426"/>
    <lineage>
        <taxon>Bacteria</taxon>
        <taxon>Bacillati</taxon>
        <taxon>Actinomycetota</taxon>
        <taxon>Coriobacteriia</taxon>
        <taxon>Coriobacteriales</taxon>
        <taxon>Coriobacteriaceae</taxon>
        <taxon>Collinsella</taxon>
    </lineage>
</organism>
<reference evidence="2 3" key="1">
    <citation type="journal article" date="2019" name="Nat. Med.">
        <title>A library of human gut bacterial isolates paired with longitudinal multiomics data enables mechanistic microbiome research.</title>
        <authorList>
            <person name="Poyet M."/>
            <person name="Groussin M."/>
            <person name="Gibbons S.M."/>
            <person name="Avila-Pacheco J."/>
            <person name="Jiang X."/>
            <person name="Kearney S.M."/>
            <person name="Perrotta A.R."/>
            <person name="Berdy B."/>
            <person name="Zhao S."/>
            <person name="Lieberman T.D."/>
            <person name="Swanson P.K."/>
            <person name="Smith M."/>
            <person name="Roesemann S."/>
            <person name="Alexander J.E."/>
            <person name="Rich S.A."/>
            <person name="Livny J."/>
            <person name="Vlamakis H."/>
            <person name="Clish C."/>
            <person name="Bullock K."/>
            <person name="Deik A."/>
            <person name="Scott J."/>
            <person name="Pierce K.A."/>
            <person name="Xavier R.J."/>
            <person name="Alm E.J."/>
        </authorList>
    </citation>
    <scope>NUCLEOTIDE SEQUENCE [LARGE SCALE GENOMIC DNA]</scope>
    <source>
        <strain evidence="2 3">BIOML-A10</strain>
    </source>
</reference>
<evidence type="ECO:0008006" key="4">
    <source>
        <dbReference type="Google" id="ProtNLM"/>
    </source>
</evidence>
<dbReference type="NCBIfam" id="NF038353">
    <property type="entry name" value="FxLYD_dom"/>
    <property type="match status" value="1"/>
</dbReference>